<evidence type="ECO:0000256" key="3">
    <source>
        <dbReference type="ARBA" id="ARBA00023015"/>
    </source>
</evidence>
<accession>A0A0Q1BLI4</accession>
<dbReference type="InterPro" id="IPR015421">
    <property type="entry name" value="PyrdxlP-dep_Trfase_major"/>
</dbReference>
<dbReference type="PANTHER" id="PTHR46577:SF1">
    <property type="entry name" value="HTH-TYPE TRANSCRIPTIONAL REGULATORY PROTEIN GABR"/>
    <property type="match status" value="1"/>
</dbReference>
<keyword evidence="3" id="KW-0805">Transcription regulation</keyword>
<name>A0A0Q1BLI4_9FLAO</name>
<organism evidence="7 8">
    <name type="scientific">Flavobacterium aquidurense</name>
    <dbReference type="NCBI Taxonomy" id="362413"/>
    <lineage>
        <taxon>Bacteria</taxon>
        <taxon>Pseudomonadati</taxon>
        <taxon>Bacteroidota</taxon>
        <taxon>Flavobacteriia</taxon>
        <taxon>Flavobacteriales</taxon>
        <taxon>Flavobacteriaceae</taxon>
        <taxon>Flavobacterium</taxon>
    </lineage>
</organism>
<dbReference type="GO" id="GO:0003677">
    <property type="term" value="F:DNA binding"/>
    <property type="evidence" value="ECO:0007669"/>
    <property type="project" value="UniProtKB-KW"/>
</dbReference>
<gene>
    <name evidence="7" type="ORF">RC62_4051</name>
</gene>
<dbReference type="CDD" id="cd00609">
    <property type="entry name" value="AAT_like"/>
    <property type="match status" value="1"/>
</dbReference>
<dbReference type="PANTHER" id="PTHR46577">
    <property type="entry name" value="HTH-TYPE TRANSCRIPTIONAL REGULATORY PROTEIN GABR"/>
    <property type="match status" value="1"/>
</dbReference>
<dbReference type="PROSITE" id="PS50949">
    <property type="entry name" value="HTH_GNTR"/>
    <property type="match status" value="1"/>
</dbReference>
<keyword evidence="2" id="KW-0663">Pyridoxal phosphate</keyword>
<dbReference type="InterPro" id="IPR015424">
    <property type="entry name" value="PyrdxlP-dep_Trfase"/>
</dbReference>
<feature type="domain" description="HTH gntR-type" evidence="6">
    <location>
        <begin position="28"/>
        <end position="96"/>
    </location>
</feature>
<evidence type="ECO:0000256" key="4">
    <source>
        <dbReference type="ARBA" id="ARBA00023125"/>
    </source>
</evidence>
<dbReference type="GO" id="GO:0003700">
    <property type="term" value="F:DNA-binding transcription factor activity"/>
    <property type="evidence" value="ECO:0007669"/>
    <property type="project" value="InterPro"/>
</dbReference>
<proteinExistence type="inferred from homology"/>
<evidence type="ECO:0000313" key="7">
    <source>
        <dbReference type="EMBL" id="KQB41704.1"/>
    </source>
</evidence>
<dbReference type="EMBL" id="JRLF01000007">
    <property type="protein sequence ID" value="KQB41704.1"/>
    <property type="molecule type" value="Genomic_DNA"/>
</dbReference>
<comment type="caution">
    <text evidence="7">The sequence shown here is derived from an EMBL/GenBank/DDBJ whole genome shotgun (WGS) entry which is preliminary data.</text>
</comment>
<dbReference type="Gene3D" id="3.40.640.10">
    <property type="entry name" value="Type I PLP-dependent aspartate aminotransferase-like (Major domain)"/>
    <property type="match status" value="1"/>
</dbReference>
<dbReference type="PATRIC" id="fig|362413.3.peg.3974"/>
<dbReference type="AlphaFoldDB" id="A0A0Q1BLI4"/>
<dbReference type="InterPro" id="IPR000524">
    <property type="entry name" value="Tscrpt_reg_HTH_GntR"/>
</dbReference>
<dbReference type="Gene3D" id="1.10.10.10">
    <property type="entry name" value="Winged helix-like DNA-binding domain superfamily/Winged helix DNA-binding domain"/>
    <property type="match status" value="1"/>
</dbReference>
<evidence type="ECO:0000313" key="8">
    <source>
        <dbReference type="Proteomes" id="UP000050443"/>
    </source>
</evidence>
<dbReference type="InterPro" id="IPR051446">
    <property type="entry name" value="HTH_trans_reg/aminotransferase"/>
</dbReference>
<comment type="similarity">
    <text evidence="1">In the C-terminal section; belongs to the class-I pyridoxal-phosphate-dependent aminotransferase family.</text>
</comment>
<dbReference type="RefSeq" id="WP_245176790.1">
    <property type="nucleotide sequence ID" value="NZ_JRLF01000007.1"/>
</dbReference>
<evidence type="ECO:0000256" key="1">
    <source>
        <dbReference type="ARBA" id="ARBA00005384"/>
    </source>
</evidence>
<keyword evidence="5" id="KW-0804">Transcription</keyword>
<reference evidence="7 8" key="1">
    <citation type="submission" date="2014-09" db="EMBL/GenBank/DDBJ databases">
        <title>Genome sequence of Flavobacterium aquidurense RC62.</title>
        <authorList>
            <person name="Kim J.F."/>
            <person name="Kwak M.-J."/>
        </authorList>
    </citation>
    <scope>NUCLEOTIDE SEQUENCE [LARGE SCALE GENOMIC DNA]</scope>
    <source>
        <strain evidence="7 8">RC62</strain>
    </source>
</reference>
<dbReference type="STRING" id="362413.RC62_4051"/>
<protein>
    <submittedName>
        <fullName evidence="7">Transcriptional regulator, GntR family</fullName>
    </submittedName>
</protein>
<evidence type="ECO:0000256" key="5">
    <source>
        <dbReference type="ARBA" id="ARBA00023163"/>
    </source>
</evidence>
<sequence length="501" mass="57218">MYTSFVKMDSPVQIPFKSFIQLKPEDTTALYLQIVFEFIKAIQIGLLPEGTKLPGTRILCKLLEVNRNTLIKAFQDLELQGWIEILPNKGTFILSEKQQKNKAEFSSDDTIVLSKANTGFTFKHSTILENPKETSDLPYQFNDGLPDLRLVQSDVLARLYVSKLKNQKTTKTWEQIQAQSHLNFKTQFSNFLNVTRGIRISTSNLLTTSSHEISLYLVTKLLISPGDKVVVASPGYYISNMTLSDSGAQIMTIPVDKNGINTEHLKQICEQHSIRILYLTSNYHYPTTTSLSAKRRMEVLELANRYGFVIIEDDYDYDFHYDNNPVLPLAALDSNERVVYIGSFGRSLPAGFGYGFIAATSAFIKELEKHQNILEPGIDVIKEQVLTDWIKEGEVHRLSKKNKKIYKERRDYFVTLLKENLNGRIKFNVPVRGLAIWVEWLDNFNLIKLQKQCAAKGLFLPKTILYQTKNLTATRLGFGHLDQKEMENAITILRQSLEAIL</sequence>
<dbReference type="Pfam" id="PF00155">
    <property type="entry name" value="Aminotran_1_2"/>
    <property type="match status" value="1"/>
</dbReference>
<dbReference type="InterPro" id="IPR036388">
    <property type="entry name" value="WH-like_DNA-bd_sf"/>
</dbReference>
<evidence type="ECO:0000259" key="6">
    <source>
        <dbReference type="PROSITE" id="PS50949"/>
    </source>
</evidence>
<dbReference type="Pfam" id="PF00392">
    <property type="entry name" value="GntR"/>
    <property type="match status" value="1"/>
</dbReference>
<keyword evidence="4" id="KW-0238">DNA-binding</keyword>
<dbReference type="GO" id="GO:0030170">
    <property type="term" value="F:pyridoxal phosphate binding"/>
    <property type="evidence" value="ECO:0007669"/>
    <property type="project" value="InterPro"/>
</dbReference>
<dbReference type="Proteomes" id="UP000050443">
    <property type="component" value="Unassembled WGS sequence"/>
</dbReference>
<dbReference type="SMART" id="SM00345">
    <property type="entry name" value="HTH_GNTR"/>
    <property type="match status" value="1"/>
</dbReference>
<evidence type="ECO:0000256" key="2">
    <source>
        <dbReference type="ARBA" id="ARBA00022898"/>
    </source>
</evidence>
<dbReference type="InterPro" id="IPR036390">
    <property type="entry name" value="WH_DNA-bd_sf"/>
</dbReference>
<dbReference type="CDD" id="cd07377">
    <property type="entry name" value="WHTH_GntR"/>
    <property type="match status" value="1"/>
</dbReference>
<dbReference type="InterPro" id="IPR004839">
    <property type="entry name" value="Aminotransferase_I/II_large"/>
</dbReference>
<dbReference type="SUPFAM" id="SSF46785">
    <property type="entry name" value="Winged helix' DNA-binding domain"/>
    <property type="match status" value="1"/>
</dbReference>
<dbReference type="SUPFAM" id="SSF53383">
    <property type="entry name" value="PLP-dependent transferases"/>
    <property type="match status" value="1"/>
</dbReference>